<dbReference type="AlphaFoldDB" id="A0AAD8IML7"/>
<gene>
    <name evidence="1" type="ORF">POM88_016760</name>
</gene>
<sequence>MDVDNDEVQSINVFYGLHDNSDNSELHETWIPKCDKISSALNQRVVDLAHLVASKWPGVAAGGSGDPLEDYCKSNPAEEECKRISMSRMAKSAHNLKEVYGKSNETSYPTYKKDTPEAFQVKTIRVNFSSI</sequence>
<accession>A0AAD8IML7</accession>
<name>A0AAD8IML7_9APIA</name>
<dbReference type="Proteomes" id="UP001237642">
    <property type="component" value="Unassembled WGS sequence"/>
</dbReference>
<reference evidence="1" key="2">
    <citation type="submission" date="2023-05" db="EMBL/GenBank/DDBJ databases">
        <authorList>
            <person name="Schelkunov M.I."/>
        </authorList>
    </citation>
    <scope>NUCLEOTIDE SEQUENCE</scope>
    <source>
        <strain evidence="1">Hsosn_3</strain>
        <tissue evidence="1">Leaf</tissue>
    </source>
</reference>
<evidence type="ECO:0000313" key="1">
    <source>
        <dbReference type="EMBL" id="KAK1388582.1"/>
    </source>
</evidence>
<protein>
    <submittedName>
        <fullName evidence="1">Uncharacterized protein</fullName>
    </submittedName>
</protein>
<reference evidence="1" key="1">
    <citation type="submission" date="2023-02" db="EMBL/GenBank/DDBJ databases">
        <title>Genome of toxic invasive species Heracleum sosnowskyi carries increased number of genes despite the absence of recent whole-genome duplications.</title>
        <authorList>
            <person name="Schelkunov M."/>
            <person name="Shtratnikova V."/>
            <person name="Makarenko M."/>
            <person name="Klepikova A."/>
            <person name="Omelchenko D."/>
            <person name="Novikova G."/>
            <person name="Obukhova E."/>
            <person name="Bogdanov V."/>
            <person name="Penin A."/>
            <person name="Logacheva M."/>
        </authorList>
    </citation>
    <scope>NUCLEOTIDE SEQUENCE</scope>
    <source>
        <strain evidence="1">Hsosn_3</strain>
        <tissue evidence="1">Leaf</tissue>
    </source>
</reference>
<organism evidence="1 2">
    <name type="scientific">Heracleum sosnowskyi</name>
    <dbReference type="NCBI Taxonomy" id="360622"/>
    <lineage>
        <taxon>Eukaryota</taxon>
        <taxon>Viridiplantae</taxon>
        <taxon>Streptophyta</taxon>
        <taxon>Embryophyta</taxon>
        <taxon>Tracheophyta</taxon>
        <taxon>Spermatophyta</taxon>
        <taxon>Magnoliopsida</taxon>
        <taxon>eudicotyledons</taxon>
        <taxon>Gunneridae</taxon>
        <taxon>Pentapetalae</taxon>
        <taxon>asterids</taxon>
        <taxon>campanulids</taxon>
        <taxon>Apiales</taxon>
        <taxon>Apiaceae</taxon>
        <taxon>Apioideae</taxon>
        <taxon>apioid superclade</taxon>
        <taxon>Tordylieae</taxon>
        <taxon>Tordyliinae</taxon>
        <taxon>Heracleum</taxon>
    </lineage>
</organism>
<evidence type="ECO:0000313" key="2">
    <source>
        <dbReference type="Proteomes" id="UP001237642"/>
    </source>
</evidence>
<comment type="caution">
    <text evidence="1">The sequence shown here is derived from an EMBL/GenBank/DDBJ whole genome shotgun (WGS) entry which is preliminary data.</text>
</comment>
<keyword evidence="2" id="KW-1185">Reference proteome</keyword>
<proteinExistence type="predicted"/>
<dbReference type="EMBL" id="JAUIZM010000004">
    <property type="protein sequence ID" value="KAK1388582.1"/>
    <property type="molecule type" value="Genomic_DNA"/>
</dbReference>